<dbReference type="Proteomes" id="UP000480266">
    <property type="component" value="Unassembled WGS sequence"/>
</dbReference>
<feature type="compositionally biased region" description="Low complexity" evidence="1">
    <location>
        <begin position="112"/>
        <end position="128"/>
    </location>
</feature>
<dbReference type="EMBL" id="JAAMRR010000932">
    <property type="protein sequence ID" value="NGX97091.1"/>
    <property type="molecule type" value="Genomic_DNA"/>
</dbReference>
<feature type="non-terminal residue" evidence="2">
    <location>
        <position position="135"/>
    </location>
</feature>
<comment type="caution">
    <text evidence="2">The sequence shown here is derived from an EMBL/GenBank/DDBJ whole genome shotgun (WGS) entry which is preliminary data.</text>
</comment>
<evidence type="ECO:0000256" key="1">
    <source>
        <dbReference type="SAM" id="MobiDB-lite"/>
    </source>
</evidence>
<proteinExistence type="predicted"/>
<name>A0A7C9VNV5_9BRAD</name>
<feature type="region of interest" description="Disordered" evidence="1">
    <location>
        <begin position="80"/>
        <end position="135"/>
    </location>
</feature>
<keyword evidence="3" id="KW-1185">Reference proteome</keyword>
<feature type="compositionally biased region" description="Basic and acidic residues" evidence="1">
    <location>
        <begin position="96"/>
        <end position="107"/>
    </location>
</feature>
<gene>
    <name evidence="2" type="ORF">G4V63_18300</name>
</gene>
<accession>A0A7C9VNV5</accession>
<protein>
    <submittedName>
        <fullName evidence="2">Uncharacterized protein</fullName>
    </submittedName>
</protein>
<reference evidence="2" key="1">
    <citation type="submission" date="2020-02" db="EMBL/GenBank/DDBJ databases">
        <title>Draft genome sequence of Candidatus Afipia apatlaquensis IBT-C3, a potential strain for decolorization of textile dyes.</title>
        <authorList>
            <person name="Sanchez-Reyes A."/>
            <person name="Breton-Deval L."/>
            <person name="Mangelson H."/>
            <person name="Sanchez-Flores A."/>
        </authorList>
    </citation>
    <scope>NUCLEOTIDE SEQUENCE [LARGE SCALE GENOMIC DNA]</scope>
    <source>
        <strain evidence="2">IBT-C3</strain>
    </source>
</reference>
<sequence length="135" mass="14321">MLPGLRILFATTVLAISILIFGLGAAALLRAAHEEFASLPSWRLAQQPMLAPQFEMSGPTLAMLRVEALNAKPAPERTIRQQAIIRDIPRNLPDPKPAEIAKPDTGDAARSAEQTPAEPTPPAETAAALNAQPSA</sequence>
<dbReference type="AlphaFoldDB" id="A0A7C9VNV5"/>
<evidence type="ECO:0000313" key="3">
    <source>
        <dbReference type="Proteomes" id="UP000480266"/>
    </source>
</evidence>
<evidence type="ECO:0000313" key="2">
    <source>
        <dbReference type="EMBL" id="NGX97091.1"/>
    </source>
</evidence>
<organism evidence="2 3">
    <name type="scientific">Candidatus Afipia apatlaquensis</name>
    <dbReference type="NCBI Taxonomy" id="2712852"/>
    <lineage>
        <taxon>Bacteria</taxon>
        <taxon>Pseudomonadati</taxon>
        <taxon>Pseudomonadota</taxon>
        <taxon>Alphaproteobacteria</taxon>
        <taxon>Hyphomicrobiales</taxon>
        <taxon>Nitrobacteraceae</taxon>
        <taxon>Afipia</taxon>
    </lineage>
</organism>